<dbReference type="EMBL" id="JAUOTP010000002">
    <property type="protein sequence ID" value="MDO6413754.1"/>
    <property type="molecule type" value="Genomic_DNA"/>
</dbReference>
<dbReference type="SUPFAM" id="SSF48613">
    <property type="entry name" value="Heme oxygenase-like"/>
    <property type="match status" value="1"/>
</dbReference>
<protein>
    <submittedName>
        <fullName evidence="1">Biliverdin-producing heme oxygenase</fullName>
    </submittedName>
</protein>
<organism evidence="1 2">
    <name type="scientific">Sphingomonas natans</name>
    <dbReference type="NCBI Taxonomy" id="3063330"/>
    <lineage>
        <taxon>Bacteria</taxon>
        <taxon>Pseudomonadati</taxon>
        <taxon>Pseudomonadota</taxon>
        <taxon>Alphaproteobacteria</taxon>
        <taxon>Sphingomonadales</taxon>
        <taxon>Sphingomonadaceae</taxon>
        <taxon>Sphingomonas</taxon>
    </lineage>
</organism>
<dbReference type="RefSeq" id="WP_303540438.1">
    <property type="nucleotide sequence ID" value="NZ_JAUOTP010000002.1"/>
</dbReference>
<dbReference type="Proteomes" id="UP001169764">
    <property type="component" value="Unassembled WGS sequence"/>
</dbReference>
<evidence type="ECO:0000313" key="1">
    <source>
        <dbReference type="EMBL" id="MDO6413754.1"/>
    </source>
</evidence>
<proteinExistence type="predicted"/>
<gene>
    <name evidence="1" type="ORF">Q4F19_05110</name>
</gene>
<comment type="caution">
    <text evidence="1">The sequence shown here is derived from an EMBL/GenBank/DDBJ whole genome shotgun (WGS) entry which is preliminary data.</text>
</comment>
<dbReference type="InterPro" id="IPR016084">
    <property type="entry name" value="Haem_Oase-like_multi-hlx"/>
</dbReference>
<keyword evidence="2" id="KW-1185">Reference proteome</keyword>
<dbReference type="CDD" id="cd19166">
    <property type="entry name" value="HemeO-bac"/>
    <property type="match status" value="1"/>
</dbReference>
<dbReference type="Gene3D" id="1.20.910.10">
    <property type="entry name" value="Heme oxygenase-like"/>
    <property type="match status" value="1"/>
</dbReference>
<evidence type="ECO:0000313" key="2">
    <source>
        <dbReference type="Proteomes" id="UP001169764"/>
    </source>
</evidence>
<name>A0ABT8Y607_9SPHN</name>
<reference evidence="1" key="1">
    <citation type="submission" date="2023-07" db="EMBL/GenBank/DDBJ databases">
        <authorList>
            <person name="Kim M."/>
        </authorList>
    </citation>
    <scope>NUCLEOTIDE SEQUENCE</scope>
    <source>
        <strain evidence="1">BIUV-7</strain>
    </source>
</reference>
<sequence>MNAVQTLRAATAADHESVDAAFGEVDFSDRAAYGRFLLAHARALPAVERALADFSALPAQRPRTPLIESDLAALGLDIPAPLRFSPGSTPAAGFGAAYVIEGSRLGGGMLARRVGEGLPTAYLADTHQSGEWRGFLGALDQAADGDAWIAEAVTAARATFDLYRRAAVAL</sequence>
<accession>A0ABT8Y607</accession>